<reference evidence="3" key="1">
    <citation type="journal article" date="2019" name="Int. J. Syst. Evol. Microbiol.">
        <title>The Global Catalogue of Microorganisms (GCM) 10K type strain sequencing project: providing services to taxonomists for standard genome sequencing and annotation.</title>
        <authorList>
            <consortium name="The Broad Institute Genomics Platform"/>
            <consortium name="The Broad Institute Genome Sequencing Center for Infectious Disease"/>
            <person name="Wu L."/>
            <person name="Ma J."/>
        </authorList>
    </citation>
    <scope>NUCLEOTIDE SEQUENCE [LARGE SCALE GENOMIC DNA]</scope>
    <source>
        <strain evidence="3">JCM 9731</strain>
    </source>
</reference>
<evidence type="ECO:0000259" key="1">
    <source>
        <dbReference type="PROSITE" id="PS50943"/>
    </source>
</evidence>
<dbReference type="EMBL" id="BAAADJ010000006">
    <property type="protein sequence ID" value="GAA0319165.1"/>
    <property type="molecule type" value="Genomic_DNA"/>
</dbReference>
<feature type="domain" description="HTH cro/C1-type" evidence="1">
    <location>
        <begin position="8"/>
        <end position="63"/>
    </location>
</feature>
<dbReference type="SUPFAM" id="SSF47413">
    <property type="entry name" value="lambda repressor-like DNA-binding domains"/>
    <property type="match status" value="1"/>
</dbReference>
<organism evidence="2 3">
    <name type="scientific">Bacillus carboniphilus</name>
    <dbReference type="NCBI Taxonomy" id="86663"/>
    <lineage>
        <taxon>Bacteria</taxon>
        <taxon>Bacillati</taxon>
        <taxon>Bacillota</taxon>
        <taxon>Bacilli</taxon>
        <taxon>Bacillales</taxon>
        <taxon>Bacillaceae</taxon>
        <taxon>Bacillus</taxon>
    </lineage>
</organism>
<dbReference type="Pfam" id="PF01381">
    <property type="entry name" value="HTH_3"/>
    <property type="match status" value="1"/>
</dbReference>
<dbReference type="InterPro" id="IPR010982">
    <property type="entry name" value="Lambda_DNA-bd_dom_sf"/>
</dbReference>
<evidence type="ECO:0000313" key="3">
    <source>
        <dbReference type="Proteomes" id="UP001500782"/>
    </source>
</evidence>
<name>A0ABP3FMW6_9BACI</name>
<dbReference type="Gene3D" id="1.10.260.40">
    <property type="entry name" value="lambda repressor-like DNA-binding domains"/>
    <property type="match status" value="1"/>
</dbReference>
<evidence type="ECO:0000313" key="2">
    <source>
        <dbReference type="EMBL" id="GAA0319165.1"/>
    </source>
</evidence>
<dbReference type="RefSeq" id="WP_343796438.1">
    <property type="nucleotide sequence ID" value="NZ_BAAADJ010000006.1"/>
</dbReference>
<comment type="caution">
    <text evidence="2">The sequence shown here is derived from an EMBL/GenBank/DDBJ whole genome shotgun (WGS) entry which is preliminary data.</text>
</comment>
<protein>
    <recommendedName>
        <fullName evidence="1">HTH cro/C1-type domain-containing protein</fullName>
    </recommendedName>
</protein>
<dbReference type="Proteomes" id="UP001500782">
    <property type="component" value="Unassembled WGS sequence"/>
</dbReference>
<dbReference type="InterPro" id="IPR001387">
    <property type="entry name" value="Cro/C1-type_HTH"/>
</dbReference>
<accession>A0ABP3FMW6</accession>
<dbReference type="CDD" id="cd00093">
    <property type="entry name" value="HTH_XRE"/>
    <property type="match status" value="1"/>
</dbReference>
<keyword evidence="3" id="KW-1185">Reference proteome</keyword>
<gene>
    <name evidence="2" type="ORF">GCM10008967_07120</name>
</gene>
<dbReference type="PROSITE" id="PS50943">
    <property type="entry name" value="HTH_CROC1"/>
    <property type="match status" value="1"/>
</dbReference>
<sequence length="76" mass="8557">MRLNVEYLQEVLKRKQWSERQFALKTGLSPATVSRILSKKRGAGAKAIGAIRKALPDESMDKLFFFGLSVTECNNL</sequence>
<proteinExistence type="predicted"/>